<dbReference type="Pfam" id="PF13717">
    <property type="entry name" value="Zn_ribbon_4"/>
    <property type="match status" value="1"/>
</dbReference>
<dbReference type="NCBIfam" id="TIGR02098">
    <property type="entry name" value="MJ0042_CXXC"/>
    <property type="match status" value="1"/>
</dbReference>
<dbReference type="RefSeq" id="WP_061510857.1">
    <property type="nucleotide sequence ID" value="NZ_CP043043.1"/>
</dbReference>
<feature type="domain" description="Zinc finger/thioredoxin putative" evidence="3">
    <location>
        <begin position="1"/>
        <end position="34"/>
    </location>
</feature>
<evidence type="ECO:0000313" key="4">
    <source>
        <dbReference type="EMBL" id="QEH94991.1"/>
    </source>
</evidence>
<evidence type="ECO:0000313" key="5">
    <source>
        <dbReference type="Proteomes" id="UP000323560"/>
    </source>
</evidence>
<name>A0AAP9EPF7_GLUTH</name>
<evidence type="ECO:0000256" key="2">
    <source>
        <dbReference type="SAM" id="Phobius"/>
    </source>
</evidence>
<dbReference type="AlphaFoldDB" id="A0AAP9EPF7"/>
<organism evidence="4 5">
    <name type="scientific">Gluconobacter thailandicus</name>
    <dbReference type="NCBI Taxonomy" id="257438"/>
    <lineage>
        <taxon>Bacteria</taxon>
        <taxon>Pseudomonadati</taxon>
        <taxon>Pseudomonadota</taxon>
        <taxon>Alphaproteobacteria</taxon>
        <taxon>Acetobacterales</taxon>
        <taxon>Acetobacteraceae</taxon>
        <taxon>Gluconobacter</taxon>
    </lineage>
</organism>
<dbReference type="Proteomes" id="UP000323560">
    <property type="component" value="Chromosome"/>
</dbReference>
<evidence type="ECO:0000256" key="1">
    <source>
        <dbReference type="SAM" id="MobiDB-lite"/>
    </source>
</evidence>
<dbReference type="EMBL" id="CP043043">
    <property type="protein sequence ID" value="QEH94991.1"/>
    <property type="molecule type" value="Genomic_DNA"/>
</dbReference>
<feature type="region of interest" description="Disordered" evidence="1">
    <location>
        <begin position="55"/>
        <end position="74"/>
    </location>
</feature>
<keyword evidence="2" id="KW-1133">Transmembrane helix</keyword>
<sequence length="158" mass="16741">MRLECPHCHAVFEVPQALLDHARRLRCANCGESWDAEASAAMPDEEGHGVEDAVASLAEPDEGTEPDAGPLKQQSAGVCSLAAREIERRQSVLHSRAPVGPVAASEAPVRHMIGSTGSWLAAWGVSLVMVGCGAVAVWHWKAGEVIHLWPGVGHFVSP</sequence>
<proteinExistence type="predicted"/>
<keyword evidence="2" id="KW-0472">Membrane</keyword>
<reference evidence="4 5" key="1">
    <citation type="submission" date="2019-08" db="EMBL/GenBank/DDBJ databases">
        <title>Gluconobacter frateurii HD924 genome.</title>
        <authorList>
            <person name="Liu Y."/>
            <person name="Zhang P."/>
        </authorList>
    </citation>
    <scope>NUCLEOTIDE SEQUENCE [LARGE SCALE GENOMIC DNA]</scope>
    <source>
        <strain evidence="4 5">HD924</strain>
    </source>
</reference>
<gene>
    <name evidence="4" type="ORF">FXF46_00980</name>
</gene>
<dbReference type="InterPro" id="IPR011723">
    <property type="entry name" value="Znf/thioredoxin_put"/>
</dbReference>
<accession>A0AAP9EPF7</accession>
<feature type="transmembrane region" description="Helical" evidence="2">
    <location>
        <begin position="120"/>
        <end position="140"/>
    </location>
</feature>
<keyword evidence="2" id="KW-0812">Transmembrane</keyword>
<protein>
    <recommendedName>
        <fullName evidence="3">Zinc finger/thioredoxin putative domain-containing protein</fullName>
    </recommendedName>
</protein>
<dbReference type="KEGG" id="gti:FXF46_00980"/>
<evidence type="ECO:0000259" key="3">
    <source>
        <dbReference type="Pfam" id="PF13717"/>
    </source>
</evidence>